<evidence type="ECO:0000313" key="5">
    <source>
        <dbReference type="EMBL" id="SLM99255.1"/>
    </source>
</evidence>
<keyword evidence="1" id="KW-0805">Transcription regulation</keyword>
<keyword evidence="6" id="KW-1185">Reference proteome</keyword>
<gene>
    <name evidence="5" type="ORF">FM105_10675</name>
</gene>
<organism evidence="5 6">
    <name type="scientific">Brevibacterium yomogidense</name>
    <dbReference type="NCBI Taxonomy" id="946573"/>
    <lineage>
        <taxon>Bacteria</taxon>
        <taxon>Bacillati</taxon>
        <taxon>Actinomycetota</taxon>
        <taxon>Actinomycetes</taxon>
        <taxon>Micrococcales</taxon>
        <taxon>Brevibacteriaceae</taxon>
        <taxon>Brevibacterium</taxon>
    </lineage>
</organism>
<accession>A0A1X6XIX5</accession>
<dbReference type="InterPro" id="IPR036390">
    <property type="entry name" value="WH_DNA-bd_sf"/>
</dbReference>
<evidence type="ECO:0000259" key="4">
    <source>
        <dbReference type="PROSITE" id="PS50949"/>
    </source>
</evidence>
<dbReference type="Gene3D" id="1.10.10.10">
    <property type="entry name" value="Winged helix-like DNA-binding domain superfamily/Winged helix DNA-binding domain"/>
    <property type="match status" value="1"/>
</dbReference>
<dbReference type="PANTHER" id="PTHR43537">
    <property type="entry name" value="TRANSCRIPTIONAL REGULATOR, GNTR FAMILY"/>
    <property type="match status" value="1"/>
</dbReference>
<sequence>MTTADAFQSDARIESPSLAELAADRISELVFRGELGPGDRLVEEHLCERLGVSRAPVREGLRILEGSGLVVRRPRAGVRVAELSQNDVFEILTFREGLERMAVDHLYRFTEDVTTVDTARLDDALEDLAREFEDGTDAYRRVEASYAFHTELVRLCGSSRIVASYTQITMQVKLCMSLNLRTLEAEETPAENVARHRNLRTAVLSGELSRALQAIDEHGHDSFAREFLEELDGGTTRSTRWLRCRAAG</sequence>
<dbReference type="Gene3D" id="1.20.120.530">
    <property type="entry name" value="GntR ligand-binding domain-like"/>
    <property type="match status" value="1"/>
</dbReference>
<protein>
    <submittedName>
        <fullName evidence="5">Transcriptional regulator, GntR family</fullName>
    </submittedName>
</protein>
<keyword evidence="2" id="KW-0238">DNA-binding</keyword>
<dbReference type="GO" id="GO:0003677">
    <property type="term" value="F:DNA binding"/>
    <property type="evidence" value="ECO:0007669"/>
    <property type="project" value="UniProtKB-KW"/>
</dbReference>
<dbReference type="InterPro" id="IPR000524">
    <property type="entry name" value="Tscrpt_reg_HTH_GntR"/>
</dbReference>
<reference evidence="6" key="1">
    <citation type="submission" date="2017-02" db="EMBL/GenBank/DDBJ databases">
        <authorList>
            <person name="Dridi B."/>
        </authorList>
    </citation>
    <scope>NUCLEOTIDE SEQUENCE [LARGE SCALE GENOMIC DNA]</scope>
    <source>
        <strain evidence="6">B Co 03.10</strain>
    </source>
</reference>
<keyword evidence="3" id="KW-0804">Transcription</keyword>
<dbReference type="EMBL" id="FWFF01000017">
    <property type="protein sequence ID" value="SLM99255.1"/>
    <property type="molecule type" value="Genomic_DNA"/>
</dbReference>
<name>A0A1X6XIX5_9MICO</name>
<feature type="domain" description="HTH gntR-type" evidence="4">
    <location>
        <begin position="16"/>
        <end position="83"/>
    </location>
</feature>
<dbReference type="Pfam" id="PF00392">
    <property type="entry name" value="GntR"/>
    <property type="match status" value="1"/>
</dbReference>
<evidence type="ECO:0000313" key="6">
    <source>
        <dbReference type="Proteomes" id="UP000196581"/>
    </source>
</evidence>
<dbReference type="CDD" id="cd07377">
    <property type="entry name" value="WHTH_GntR"/>
    <property type="match status" value="1"/>
</dbReference>
<dbReference type="PROSITE" id="PS50949">
    <property type="entry name" value="HTH_GNTR"/>
    <property type="match status" value="1"/>
</dbReference>
<dbReference type="RefSeq" id="WP_087007986.1">
    <property type="nucleotide sequence ID" value="NZ_FWFF01000017.1"/>
</dbReference>
<dbReference type="Pfam" id="PF07729">
    <property type="entry name" value="FCD"/>
    <property type="match status" value="1"/>
</dbReference>
<dbReference type="SMART" id="SM00895">
    <property type="entry name" value="FCD"/>
    <property type="match status" value="1"/>
</dbReference>
<dbReference type="Proteomes" id="UP000196581">
    <property type="component" value="Unassembled WGS sequence"/>
</dbReference>
<evidence type="ECO:0000256" key="3">
    <source>
        <dbReference type="ARBA" id="ARBA00023163"/>
    </source>
</evidence>
<evidence type="ECO:0000256" key="2">
    <source>
        <dbReference type="ARBA" id="ARBA00023125"/>
    </source>
</evidence>
<dbReference type="PANTHER" id="PTHR43537:SF24">
    <property type="entry name" value="GLUCONATE OPERON TRANSCRIPTIONAL REPRESSOR"/>
    <property type="match status" value="1"/>
</dbReference>
<dbReference type="InterPro" id="IPR011711">
    <property type="entry name" value="GntR_C"/>
</dbReference>
<proteinExistence type="predicted"/>
<dbReference type="AlphaFoldDB" id="A0A1X6XIX5"/>
<dbReference type="GO" id="GO:0003700">
    <property type="term" value="F:DNA-binding transcription factor activity"/>
    <property type="evidence" value="ECO:0007669"/>
    <property type="project" value="InterPro"/>
</dbReference>
<dbReference type="InterPro" id="IPR036388">
    <property type="entry name" value="WH-like_DNA-bd_sf"/>
</dbReference>
<dbReference type="SMART" id="SM00345">
    <property type="entry name" value="HTH_GNTR"/>
    <property type="match status" value="1"/>
</dbReference>
<dbReference type="SUPFAM" id="SSF46785">
    <property type="entry name" value="Winged helix' DNA-binding domain"/>
    <property type="match status" value="1"/>
</dbReference>
<dbReference type="InterPro" id="IPR008920">
    <property type="entry name" value="TF_FadR/GntR_C"/>
</dbReference>
<evidence type="ECO:0000256" key="1">
    <source>
        <dbReference type="ARBA" id="ARBA00023015"/>
    </source>
</evidence>
<dbReference type="SUPFAM" id="SSF48008">
    <property type="entry name" value="GntR ligand-binding domain-like"/>
    <property type="match status" value="1"/>
</dbReference>